<dbReference type="SMART" id="SM00595">
    <property type="entry name" value="MADF"/>
    <property type="match status" value="1"/>
</dbReference>
<evidence type="ECO:0000313" key="4">
    <source>
        <dbReference type="Proteomes" id="UP000327493"/>
    </source>
</evidence>
<protein>
    <recommendedName>
        <fullName evidence="2">MADF domain-containing protein</fullName>
    </recommendedName>
</protein>
<keyword evidence="4" id="KW-1185">Reference proteome</keyword>
<dbReference type="OrthoDB" id="8881252at2759"/>
<dbReference type="Proteomes" id="UP000327493">
    <property type="component" value="Chromosome 11"/>
</dbReference>
<dbReference type="PANTHER" id="PTHR12243:SF67">
    <property type="entry name" value="COREPRESSOR OF PANGOLIN, ISOFORM A-RELATED"/>
    <property type="match status" value="1"/>
</dbReference>
<evidence type="ECO:0000256" key="1">
    <source>
        <dbReference type="SAM" id="MobiDB-lite"/>
    </source>
</evidence>
<feature type="domain" description="MADF" evidence="2">
    <location>
        <begin position="20"/>
        <end position="104"/>
    </location>
</feature>
<proteinExistence type="predicted"/>
<organism evidence="3 4">
    <name type="scientific">Etheostoma spectabile</name>
    <name type="common">orangethroat darter</name>
    <dbReference type="NCBI Taxonomy" id="54343"/>
    <lineage>
        <taxon>Eukaryota</taxon>
        <taxon>Metazoa</taxon>
        <taxon>Chordata</taxon>
        <taxon>Craniata</taxon>
        <taxon>Vertebrata</taxon>
        <taxon>Euteleostomi</taxon>
        <taxon>Actinopterygii</taxon>
        <taxon>Neopterygii</taxon>
        <taxon>Teleostei</taxon>
        <taxon>Neoteleostei</taxon>
        <taxon>Acanthomorphata</taxon>
        <taxon>Eupercaria</taxon>
        <taxon>Perciformes</taxon>
        <taxon>Percoidei</taxon>
        <taxon>Percidae</taxon>
        <taxon>Etheostomatinae</taxon>
        <taxon>Etheostoma</taxon>
    </lineage>
</organism>
<accession>A0A5J5D314</accession>
<dbReference type="Pfam" id="PF10545">
    <property type="entry name" value="MADF_DNA_bdg"/>
    <property type="match status" value="1"/>
</dbReference>
<dbReference type="EMBL" id="VOFY01000011">
    <property type="protein sequence ID" value="KAA8588417.1"/>
    <property type="molecule type" value="Genomic_DNA"/>
</dbReference>
<dbReference type="InterPro" id="IPR006578">
    <property type="entry name" value="MADF-dom"/>
</dbReference>
<dbReference type="PANTHER" id="PTHR12243">
    <property type="entry name" value="MADF DOMAIN TRANSCRIPTION FACTOR"/>
    <property type="match status" value="1"/>
</dbReference>
<dbReference type="AlphaFoldDB" id="A0A5J5D314"/>
<comment type="caution">
    <text evidence="3">The sequence shown here is derived from an EMBL/GenBank/DDBJ whole genome shotgun (WGS) entry which is preliminary data.</text>
</comment>
<reference evidence="3 4" key="1">
    <citation type="submission" date="2019-08" db="EMBL/GenBank/DDBJ databases">
        <title>A chromosome-level genome assembly, high-density linkage maps, and genome scans reveal the genomic architecture of hybrid incompatibilities underlying speciation via character displacement in darters (Percidae: Etheostominae).</title>
        <authorList>
            <person name="Moran R.L."/>
            <person name="Catchen J.M."/>
            <person name="Fuller R.C."/>
        </authorList>
    </citation>
    <scope>NUCLEOTIDE SEQUENCE [LARGE SCALE GENOMIC DNA]</scope>
    <source>
        <strain evidence="3">EspeVRDwgs_2016</strain>
        <tissue evidence="3">Muscle</tissue>
    </source>
</reference>
<feature type="compositionally biased region" description="Acidic residues" evidence="1">
    <location>
        <begin position="120"/>
        <end position="131"/>
    </location>
</feature>
<dbReference type="InterPro" id="IPR039353">
    <property type="entry name" value="TF_Adf1"/>
</dbReference>
<dbReference type="PROSITE" id="PS51029">
    <property type="entry name" value="MADF"/>
    <property type="match status" value="1"/>
</dbReference>
<name>A0A5J5D314_9PERO</name>
<gene>
    <name evidence="3" type="ORF">FQN60_001611</name>
</gene>
<sequence>MTHFRGQIRGPHWGPAMDNMLIDFWSKHDCLFNSSVDSYYDKDLKTKLWTEFALSIGKPVSDVERRSRSLRTQYGRVLWHPERVSTFQQKMLREKLDFLRPYIVRRRSDSYLEDEKFDDRDEDDEELETEGSVDHEMGSSFGSPLDADVKRQDLDDEPHTASGLNPASLHFPNPPPQVTDVMSLSCPPRHDKGSTDQPAQTLAPNTSKHNILNQFAEVMLADMHQIKDPMVLMRLRRDITHLVFKAVEEDVQRQCNRVPPMSKPGERVQVHGCSTHEQASSQTKYSWRQRFLKRRNKGFEIGRRIQRWEEMKHVRRMSRGQLVQPGVQQGPALEGTGENSSPVIIQASEIKRETGPPMVKIEEETL</sequence>
<feature type="region of interest" description="Disordered" evidence="1">
    <location>
        <begin position="113"/>
        <end position="176"/>
    </location>
</feature>
<feature type="compositionally biased region" description="Basic and acidic residues" evidence="1">
    <location>
        <begin position="147"/>
        <end position="159"/>
    </location>
</feature>
<evidence type="ECO:0000313" key="3">
    <source>
        <dbReference type="EMBL" id="KAA8588417.1"/>
    </source>
</evidence>
<evidence type="ECO:0000259" key="2">
    <source>
        <dbReference type="PROSITE" id="PS51029"/>
    </source>
</evidence>